<proteinExistence type="predicted"/>
<organism evidence="1 2">
    <name type="scientific">Bauhinia variegata</name>
    <name type="common">Purple orchid tree</name>
    <name type="synonym">Phanera variegata</name>
    <dbReference type="NCBI Taxonomy" id="167791"/>
    <lineage>
        <taxon>Eukaryota</taxon>
        <taxon>Viridiplantae</taxon>
        <taxon>Streptophyta</taxon>
        <taxon>Embryophyta</taxon>
        <taxon>Tracheophyta</taxon>
        <taxon>Spermatophyta</taxon>
        <taxon>Magnoliopsida</taxon>
        <taxon>eudicotyledons</taxon>
        <taxon>Gunneridae</taxon>
        <taxon>Pentapetalae</taxon>
        <taxon>rosids</taxon>
        <taxon>fabids</taxon>
        <taxon>Fabales</taxon>
        <taxon>Fabaceae</taxon>
        <taxon>Cercidoideae</taxon>
        <taxon>Cercideae</taxon>
        <taxon>Bauhiniinae</taxon>
        <taxon>Bauhinia</taxon>
    </lineage>
</organism>
<evidence type="ECO:0000313" key="2">
    <source>
        <dbReference type="Proteomes" id="UP000828941"/>
    </source>
</evidence>
<evidence type="ECO:0000313" key="1">
    <source>
        <dbReference type="EMBL" id="KAI4356274.1"/>
    </source>
</evidence>
<accession>A0ACB9Q7K5</accession>
<gene>
    <name evidence="1" type="ORF">L6164_000307</name>
</gene>
<name>A0ACB9Q7K5_BAUVA</name>
<sequence length="985" mass="110193">MECTYFASEMRRPPCFQVLLMPICQVQVFSVQFPSKVSNNSKPLFTSFRCKSSCSAALDTIESHPPSSSAVVRRKNFVSEAHDRIHRRISDININAGEEFININRKGRLKRYSKLLHNCASKGSLNEAMAIHGQQIISGMNTDSHFCVSLVNVYAKCGQLVYARRLHAEMPEQDVISWTALIQGFVGQGNGKEGINLFREMRKEGIVPNEFTLATCLKACSMCLNLNFAKQVQAEAIKVGVLSDLFVGSALVDLYAKCGEMDLANRTFFCMPEQNEVLWNVLLNGHAQMGDSKEVLRLFCRMLLSDVKFSKITLSSVIKGCANSGDLINGQIAHCLAIKSGCEVDKLLGCSLMDMYSKCNQVGDALKMFYMIKDHDVVSWSAMITCLDQQGHSKEAVKLFYLMKHTGVQPNQFTFASVVSAASDLGDLNYGRCIHACICKYGFESEVTVSNALTMMYMKNGCVSDGVCVFEAIPEPDLVSWNALLSGFHDYDSCEAGPRTFYQMLLEGFTPNMYTYISVLRSCSSLLDVGFGKQVHAQVLKNNLHGNEYVGTALVDMYAQCRCMEEAYTAFDRLIHQDVFTWTVIITGFAQTDQAEKALGCFNLMQQEGVKPNEFTVACCLSGCSQITATETGRGLHSMALKSGHLHDIFVSSALVDMYAKCGCIEDAETIFEGLVRRDTVSWNTMICGFSLHGQGEQALETFQAMIDEGNVPDEVTFLGVLSACSHMGLTEKGKQHFNLMSSVYGISPTDEHYACMVDILSRAGRFDEVESFIEEMKLTDRALIWETILGACTKYGNINFGERAAVKLFELKPETDSNYILLSNIFASKGKWADVRKVRTLMSNQGVKKEPGCSWLEINNQLHAFLSDGLHPNIKEIHLKLEELSQKLRFVGYTPQTEHALHNVSEMEKKEHLNHHSEKLALAFALISTSSMKKIRIFKNLRICFDCHNFMKLVSEITNREIVVRDTNRFHHFKSGSCSCQDYW</sequence>
<comment type="caution">
    <text evidence="1">The sequence shown here is derived from an EMBL/GenBank/DDBJ whole genome shotgun (WGS) entry which is preliminary data.</text>
</comment>
<dbReference type="Proteomes" id="UP000828941">
    <property type="component" value="Chromosome 1"/>
</dbReference>
<keyword evidence="2" id="KW-1185">Reference proteome</keyword>
<reference evidence="1 2" key="1">
    <citation type="journal article" date="2022" name="DNA Res.">
        <title>Chromosomal-level genome assembly of the orchid tree Bauhinia variegata (Leguminosae; Cercidoideae) supports the allotetraploid origin hypothesis of Bauhinia.</title>
        <authorList>
            <person name="Zhong Y."/>
            <person name="Chen Y."/>
            <person name="Zheng D."/>
            <person name="Pang J."/>
            <person name="Liu Y."/>
            <person name="Luo S."/>
            <person name="Meng S."/>
            <person name="Qian L."/>
            <person name="Wei D."/>
            <person name="Dai S."/>
            <person name="Zhou R."/>
        </authorList>
    </citation>
    <scope>NUCLEOTIDE SEQUENCE [LARGE SCALE GENOMIC DNA]</scope>
    <source>
        <strain evidence="1">BV-YZ2020</strain>
    </source>
</reference>
<protein>
    <submittedName>
        <fullName evidence="1">Uncharacterized protein</fullName>
    </submittedName>
</protein>
<dbReference type="EMBL" id="CM039426">
    <property type="protein sequence ID" value="KAI4356274.1"/>
    <property type="molecule type" value="Genomic_DNA"/>
</dbReference>